<dbReference type="Proteomes" id="UP001232148">
    <property type="component" value="Unassembled WGS sequence"/>
</dbReference>
<reference evidence="1" key="1">
    <citation type="submission" date="2021-06" db="EMBL/GenBank/DDBJ databases">
        <title>Comparative genomics, transcriptomics and evolutionary studies reveal genomic signatures of adaptation to plant cell wall in hemibiotrophic fungi.</title>
        <authorList>
            <consortium name="DOE Joint Genome Institute"/>
            <person name="Baroncelli R."/>
            <person name="Diaz J.F."/>
            <person name="Benocci T."/>
            <person name="Peng M."/>
            <person name="Battaglia E."/>
            <person name="Haridas S."/>
            <person name="Andreopoulos W."/>
            <person name="Labutti K."/>
            <person name="Pangilinan J."/>
            <person name="Floch G.L."/>
            <person name="Makela M.R."/>
            <person name="Henrissat B."/>
            <person name="Grigoriev I.V."/>
            <person name="Crouch J.A."/>
            <person name="De Vries R.P."/>
            <person name="Sukno S.A."/>
            <person name="Thon M.R."/>
        </authorList>
    </citation>
    <scope>NUCLEOTIDE SEQUENCE</scope>
    <source>
        <strain evidence="1">MAFF235873</strain>
    </source>
</reference>
<protein>
    <submittedName>
        <fullName evidence="1">Uncharacterized protein</fullName>
    </submittedName>
</protein>
<evidence type="ECO:0000313" key="2">
    <source>
        <dbReference type="Proteomes" id="UP001232148"/>
    </source>
</evidence>
<organism evidence="1 2">
    <name type="scientific">Colletotrichum zoysiae</name>
    <dbReference type="NCBI Taxonomy" id="1216348"/>
    <lineage>
        <taxon>Eukaryota</taxon>
        <taxon>Fungi</taxon>
        <taxon>Dikarya</taxon>
        <taxon>Ascomycota</taxon>
        <taxon>Pezizomycotina</taxon>
        <taxon>Sordariomycetes</taxon>
        <taxon>Hypocreomycetidae</taxon>
        <taxon>Glomerellales</taxon>
        <taxon>Glomerellaceae</taxon>
        <taxon>Colletotrichum</taxon>
        <taxon>Colletotrichum graminicola species complex</taxon>
    </lineage>
</organism>
<evidence type="ECO:0000313" key="1">
    <source>
        <dbReference type="EMBL" id="KAK2027127.1"/>
    </source>
</evidence>
<comment type="caution">
    <text evidence="1">The sequence shown here is derived from an EMBL/GenBank/DDBJ whole genome shotgun (WGS) entry which is preliminary data.</text>
</comment>
<accession>A0AAD9HFQ1</accession>
<sequence length="67" mass="7827">MRREWDGVEKRGWEILTPKHQDWHLCIASAWPAHLPTYEYLPTCECTALDIPIRPHTLHSLLPPCPV</sequence>
<gene>
    <name evidence="1" type="ORF">LX32DRAFT_454022</name>
</gene>
<dbReference type="EMBL" id="MU842901">
    <property type="protein sequence ID" value="KAK2027127.1"/>
    <property type="molecule type" value="Genomic_DNA"/>
</dbReference>
<dbReference type="AlphaFoldDB" id="A0AAD9HFQ1"/>
<keyword evidence="2" id="KW-1185">Reference proteome</keyword>
<name>A0AAD9HFQ1_9PEZI</name>
<proteinExistence type="predicted"/>